<dbReference type="HOGENOM" id="CLU_2401874_0_0_1"/>
<dbReference type="InParanoid" id="E9FVK0"/>
<accession>E9FVK0</accession>
<dbReference type="Proteomes" id="UP000000305">
    <property type="component" value="Unassembled WGS sequence"/>
</dbReference>
<sequence length="93" mass="10058">MMLSNFPIMSAASLPRVVSSRNPSNFRILLCPILDTPAMCMRSAPSGGGGHYLRRNNNSIQPTPQSIAEVDVTPPTASLNDMTQRLRDTAKAT</sequence>
<gene>
    <name evidence="2" type="ORF">DAPPUDRAFT_233727</name>
</gene>
<evidence type="ECO:0000256" key="1">
    <source>
        <dbReference type="SAM" id="MobiDB-lite"/>
    </source>
</evidence>
<evidence type="ECO:0000313" key="2">
    <source>
        <dbReference type="EMBL" id="EFX89092.1"/>
    </source>
</evidence>
<dbReference type="EMBL" id="GL732525">
    <property type="protein sequence ID" value="EFX89092.1"/>
    <property type="molecule type" value="Genomic_DNA"/>
</dbReference>
<proteinExistence type="predicted"/>
<protein>
    <submittedName>
        <fullName evidence="2">Uncharacterized protein</fullName>
    </submittedName>
</protein>
<dbReference type="AlphaFoldDB" id="E9FVK0"/>
<dbReference type="KEGG" id="dpx:DAPPUDRAFT_233727"/>
<feature type="compositionally biased region" description="Basic and acidic residues" evidence="1">
    <location>
        <begin position="84"/>
        <end position="93"/>
    </location>
</feature>
<organism evidence="2 3">
    <name type="scientific">Daphnia pulex</name>
    <name type="common">Water flea</name>
    <dbReference type="NCBI Taxonomy" id="6669"/>
    <lineage>
        <taxon>Eukaryota</taxon>
        <taxon>Metazoa</taxon>
        <taxon>Ecdysozoa</taxon>
        <taxon>Arthropoda</taxon>
        <taxon>Crustacea</taxon>
        <taxon>Branchiopoda</taxon>
        <taxon>Diplostraca</taxon>
        <taxon>Cladocera</taxon>
        <taxon>Anomopoda</taxon>
        <taxon>Daphniidae</taxon>
        <taxon>Daphnia</taxon>
    </lineage>
</organism>
<keyword evidence="3" id="KW-1185">Reference proteome</keyword>
<feature type="region of interest" description="Disordered" evidence="1">
    <location>
        <begin position="70"/>
        <end position="93"/>
    </location>
</feature>
<reference evidence="2 3" key="1">
    <citation type="journal article" date="2011" name="Science">
        <title>The ecoresponsive genome of Daphnia pulex.</title>
        <authorList>
            <person name="Colbourne J.K."/>
            <person name="Pfrender M.E."/>
            <person name="Gilbert D."/>
            <person name="Thomas W.K."/>
            <person name="Tucker A."/>
            <person name="Oakley T.H."/>
            <person name="Tokishita S."/>
            <person name="Aerts A."/>
            <person name="Arnold G.J."/>
            <person name="Basu M.K."/>
            <person name="Bauer D.J."/>
            <person name="Caceres C.E."/>
            <person name="Carmel L."/>
            <person name="Casola C."/>
            <person name="Choi J.H."/>
            <person name="Detter J.C."/>
            <person name="Dong Q."/>
            <person name="Dusheyko S."/>
            <person name="Eads B.D."/>
            <person name="Frohlich T."/>
            <person name="Geiler-Samerotte K.A."/>
            <person name="Gerlach D."/>
            <person name="Hatcher P."/>
            <person name="Jogdeo S."/>
            <person name="Krijgsveld J."/>
            <person name="Kriventseva E.V."/>
            <person name="Kultz D."/>
            <person name="Laforsch C."/>
            <person name="Lindquist E."/>
            <person name="Lopez J."/>
            <person name="Manak J.R."/>
            <person name="Muller J."/>
            <person name="Pangilinan J."/>
            <person name="Patwardhan R.P."/>
            <person name="Pitluck S."/>
            <person name="Pritham E.J."/>
            <person name="Rechtsteiner A."/>
            <person name="Rho M."/>
            <person name="Rogozin I.B."/>
            <person name="Sakarya O."/>
            <person name="Salamov A."/>
            <person name="Schaack S."/>
            <person name="Shapiro H."/>
            <person name="Shiga Y."/>
            <person name="Skalitzky C."/>
            <person name="Smith Z."/>
            <person name="Souvorov A."/>
            <person name="Sung W."/>
            <person name="Tang Z."/>
            <person name="Tsuchiya D."/>
            <person name="Tu H."/>
            <person name="Vos H."/>
            <person name="Wang M."/>
            <person name="Wolf Y.I."/>
            <person name="Yamagata H."/>
            <person name="Yamada T."/>
            <person name="Ye Y."/>
            <person name="Shaw J.R."/>
            <person name="Andrews J."/>
            <person name="Crease T.J."/>
            <person name="Tang H."/>
            <person name="Lucas S.M."/>
            <person name="Robertson H.M."/>
            <person name="Bork P."/>
            <person name="Koonin E.V."/>
            <person name="Zdobnov E.M."/>
            <person name="Grigoriev I.V."/>
            <person name="Lynch M."/>
            <person name="Boore J.L."/>
        </authorList>
    </citation>
    <scope>NUCLEOTIDE SEQUENCE [LARGE SCALE GENOMIC DNA]</scope>
</reference>
<evidence type="ECO:0000313" key="3">
    <source>
        <dbReference type="Proteomes" id="UP000000305"/>
    </source>
</evidence>
<name>E9FVK0_DAPPU</name>